<dbReference type="PANTHER" id="PTHR43742:SF6">
    <property type="entry name" value="OXIDOREDUCTASE YYAE-RELATED"/>
    <property type="match status" value="1"/>
</dbReference>
<keyword evidence="5" id="KW-0560">Oxidoreductase</keyword>
<dbReference type="RefSeq" id="WP_103115787.1">
    <property type="nucleotide sequence ID" value="NZ_PPFX01000024.1"/>
</dbReference>
<dbReference type="Gene3D" id="2.20.25.90">
    <property type="entry name" value="ADC-like domains"/>
    <property type="match status" value="1"/>
</dbReference>
<evidence type="ECO:0000256" key="5">
    <source>
        <dbReference type="ARBA" id="ARBA00023002"/>
    </source>
</evidence>
<dbReference type="GO" id="GO:0016491">
    <property type="term" value="F:oxidoreductase activity"/>
    <property type="evidence" value="ECO:0007669"/>
    <property type="project" value="UniProtKB-KW"/>
</dbReference>
<dbReference type="GO" id="GO:0046872">
    <property type="term" value="F:metal ion binding"/>
    <property type="evidence" value="ECO:0007669"/>
    <property type="project" value="UniProtKB-KW"/>
</dbReference>
<sequence length="663" mass="73152">MAGTIHRSVCPYDCPDACGLLVEVEDGRVVSVKGDPEHPFTRGILCAKMQHYERTVHSPRRLTEPLLRCGPKGSGRFRPIGWDEAIERIAEQWRTIIATSGAEAILPYSYAGTMGVLQRNALIPFFNRMGASRLERGICTPAKDEGWRAVMGDTPAPAPDRVLDSDLVILWSSNAAATNLHFLQLVKQAKKQGARVWMIDLYRNASSGVADEVFCVRPGSDGALALGLMHLLARDGLCSEVFLREKVQGFAELRASVLPDYSPERVSRLTGLAPQRLEQMAHAFAAAKAPFISLGGGLAHYSNSAMTVRSIVVLPALTGAWERGGGCFVGTSTGAALPMEKITGPELLQGQPRSINMSRLGDALTRLDDPPVKSLYISHSNPAVVAPDQNRVLAGLSREDLFCVVHERFLTDSARYADILLPATSSLEYGDLFRSYGSYCVQRTFPVIPPVGKSKSNREVIRLLAAAMDYREDIFYRDDEELIAELLAESNDWWAGVDRQALQEGRPVVLSPPRAGRFHTPSGKIEILNPRLRDPLPCYLEPYRDELPLQLVTAPALKTLNSTFFEREELRELQMFIRVHPAEAERRGLADGQPVVVWNKQGEVDFALRLDERVPPGLAVAEGVWWREFAPGERTVNALTSQRLTDLGGGSTFYDNRVDIRGG</sequence>
<dbReference type="InterPro" id="IPR006656">
    <property type="entry name" value="Mopterin_OxRdtase"/>
</dbReference>
<dbReference type="Pfam" id="PF04879">
    <property type="entry name" value="Molybdop_Fe4S4"/>
    <property type="match status" value="1"/>
</dbReference>
<dbReference type="SMART" id="SM00926">
    <property type="entry name" value="Molybdop_Fe4S4"/>
    <property type="match status" value="1"/>
</dbReference>
<dbReference type="GO" id="GO:0043546">
    <property type="term" value="F:molybdopterin cofactor binding"/>
    <property type="evidence" value="ECO:0007669"/>
    <property type="project" value="InterPro"/>
</dbReference>
<dbReference type="AlphaFoldDB" id="A0A2K2H8T5"/>
<dbReference type="Gene3D" id="3.40.228.10">
    <property type="entry name" value="Dimethylsulfoxide Reductase, domain 2"/>
    <property type="match status" value="1"/>
</dbReference>
<evidence type="ECO:0000256" key="4">
    <source>
        <dbReference type="ARBA" id="ARBA00022723"/>
    </source>
</evidence>
<dbReference type="InterPro" id="IPR006963">
    <property type="entry name" value="Mopterin_OxRdtase_4Fe-4S_dom"/>
</dbReference>
<evidence type="ECO:0000313" key="9">
    <source>
        <dbReference type="EMBL" id="PNU19714.1"/>
    </source>
</evidence>
<dbReference type="CDD" id="cd02766">
    <property type="entry name" value="MopB_3"/>
    <property type="match status" value="1"/>
</dbReference>
<dbReference type="SUPFAM" id="SSF50692">
    <property type="entry name" value="ADC-like"/>
    <property type="match status" value="1"/>
</dbReference>
<keyword evidence="4" id="KW-0479">Metal-binding</keyword>
<dbReference type="EMBL" id="PPFX01000024">
    <property type="protein sequence ID" value="PNU19714.1"/>
    <property type="molecule type" value="Genomic_DNA"/>
</dbReference>
<evidence type="ECO:0000256" key="6">
    <source>
        <dbReference type="ARBA" id="ARBA00023004"/>
    </source>
</evidence>
<protein>
    <submittedName>
        <fullName evidence="9">Formate dehydrogenase</fullName>
    </submittedName>
</protein>
<dbReference type="Gene3D" id="3.30.2070.10">
    <property type="entry name" value="Formate dehydrogenase/DMSO reductase"/>
    <property type="match status" value="1"/>
</dbReference>
<comment type="caution">
    <text evidence="9">The sequence shown here is derived from an EMBL/GenBank/DDBJ whole genome shotgun (WGS) entry which is preliminary data.</text>
</comment>
<organism evidence="9 10">
    <name type="scientific">Geothermobacter hydrogeniphilus</name>
    <dbReference type="NCBI Taxonomy" id="1969733"/>
    <lineage>
        <taxon>Bacteria</taxon>
        <taxon>Pseudomonadati</taxon>
        <taxon>Thermodesulfobacteriota</taxon>
        <taxon>Desulfuromonadia</taxon>
        <taxon>Desulfuromonadales</taxon>
        <taxon>Geothermobacteraceae</taxon>
        <taxon>Geothermobacter</taxon>
    </lineage>
</organism>
<dbReference type="PROSITE" id="PS00490">
    <property type="entry name" value="MOLYBDOPTERIN_PROK_2"/>
    <property type="match status" value="1"/>
</dbReference>
<dbReference type="Gene3D" id="3.40.50.740">
    <property type="match status" value="1"/>
</dbReference>
<dbReference type="Pfam" id="PF00384">
    <property type="entry name" value="Molybdopterin"/>
    <property type="match status" value="1"/>
</dbReference>
<accession>A0A2K2H8T5</accession>
<dbReference type="CDD" id="cd02786">
    <property type="entry name" value="MopB_CT_3"/>
    <property type="match status" value="1"/>
</dbReference>
<dbReference type="InterPro" id="IPR009010">
    <property type="entry name" value="Asp_de-COase-like_dom_sf"/>
</dbReference>
<dbReference type="InterPro" id="IPR050612">
    <property type="entry name" value="Prok_Mopterin_Oxidored"/>
</dbReference>
<dbReference type="InterPro" id="IPR037920">
    <property type="entry name" value="YoaE_C"/>
</dbReference>
<evidence type="ECO:0000313" key="10">
    <source>
        <dbReference type="Proteomes" id="UP000236340"/>
    </source>
</evidence>
<proteinExistence type="inferred from homology"/>
<dbReference type="PANTHER" id="PTHR43742">
    <property type="entry name" value="TRIMETHYLAMINE-N-OXIDE REDUCTASE"/>
    <property type="match status" value="1"/>
</dbReference>
<keyword evidence="7" id="KW-0411">Iron-sulfur</keyword>
<feature type="domain" description="4Fe-4S Mo/W bis-MGD-type" evidence="8">
    <location>
        <begin position="3"/>
        <end position="60"/>
    </location>
</feature>
<dbReference type="Gene3D" id="2.40.40.20">
    <property type="match status" value="1"/>
</dbReference>
<dbReference type="InterPro" id="IPR006657">
    <property type="entry name" value="MoPterin_dinucl-bd_dom"/>
</dbReference>
<comment type="similarity">
    <text evidence="2">Belongs to the prokaryotic molybdopterin-containing oxidoreductase family.</text>
</comment>
<dbReference type="SUPFAM" id="SSF53706">
    <property type="entry name" value="Formate dehydrogenase/DMSO reductase, domains 1-3"/>
    <property type="match status" value="1"/>
</dbReference>
<keyword evidence="3" id="KW-0500">Molybdenum</keyword>
<reference evidence="9 10" key="1">
    <citation type="journal article" date="2018" name="Genome Announc.">
        <title>Genome Sequence of Geothermobacter sp. HR-1 Iron Reducer from the Loihi Seamount.</title>
        <authorList>
            <person name="Smith H."/>
            <person name="Abuyen K."/>
            <person name="Tremblay J."/>
            <person name="Savalia P."/>
            <person name="Perez-Rodriguez I."/>
            <person name="Emerson D."/>
            <person name="Tully B."/>
            <person name="Amend J."/>
        </authorList>
    </citation>
    <scope>NUCLEOTIDE SEQUENCE [LARGE SCALE GENOMIC DNA]</scope>
    <source>
        <strain evidence="9 10">HR-1</strain>
    </source>
</reference>
<evidence type="ECO:0000256" key="2">
    <source>
        <dbReference type="ARBA" id="ARBA00010312"/>
    </source>
</evidence>
<dbReference type="Proteomes" id="UP000236340">
    <property type="component" value="Unassembled WGS sequence"/>
</dbReference>
<name>A0A2K2H8T5_9BACT</name>
<evidence type="ECO:0000256" key="1">
    <source>
        <dbReference type="ARBA" id="ARBA00001942"/>
    </source>
</evidence>
<keyword evidence="6" id="KW-0408">Iron</keyword>
<dbReference type="Pfam" id="PF01568">
    <property type="entry name" value="Molydop_binding"/>
    <property type="match status" value="1"/>
</dbReference>
<evidence type="ECO:0000259" key="8">
    <source>
        <dbReference type="PROSITE" id="PS51669"/>
    </source>
</evidence>
<dbReference type="OrthoDB" id="9810782at2"/>
<comment type="cofactor">
    <cofactor evidence="1">
        <name>Mo-bis(molybdopterin guanine dinucleotide)</name>
        <dbReference type="ChEBI" id="CHEBI:60539"/>
    </cofactor>
</comment>
<gene>
    <name evidence="9" type="ORF">C2E25_11000</name>
</gene>
<dbReference type="InterPro" id="IPR006655">
    <property type="entry name" value="Mopterin_OxRdtase_prok_CS"/>
</dbReference>
<dbReference type="PROSITE" id="PS51669">
    <property type="entry name" value="4FE4S_MOW_BIS_MGD"/>
    <property type="match status" value="1"/>
</dbReference>
<dbReference type="GO" id="GO:0051536">
    <property type="term" value="F:iron-sulfur cluster binding"/>
    <property type="evidence" value="ECO:0007669"/>
    <property type="project" value="UniProtKB-KW"/>
</dbReference>
<evidence type="ECO:0000256" key="7">
    <source>
        <dbReference type="ARBA" id="ARBA00023014"/>
    </source>
</evidence>
<evidence type="ECO:0000256" key="3">
    <source>
        <dbReference type="ARBA" id="ARBA00022505"/>
    </source>
</evidence>